<dbReference type="GO" id="GO:0005840">
    <property type="term" value="C:ribosome"/>
    <property type="evidence" value="ECO:0007669"/>
    <property type="project" value="UniProtKB-KW"/>
</dbReference>
<dbReference type="InterPro" id="IPR022856">
    <property type="entry name" value="Ribosomal_eL21_arc"/>
</dbReference>
<dbReference type="InterPro" id="IPR018259">
    <property type="entry name" value="Ribosomal_eL21_CS"/>
</dbReference>
<dbReference type="FunFam" id="2.30.30.70:FF:000001">
    <property type="entry name" value="60S ribosomal protein L21"/>
    <property type="match status" value="1"/>
</dbReference>
<comment type="caution">
    <text evidence="7">The sequence shown here is derived from an EMBL/GenBank/DDBJ whole genome shotgun (WGS) entry which is preliminary data.</text>
</comment>
<dbReference type="GO" id="GO:1990904">
    <property type="term" value="C:ribonucleoprotein complex"/>
    <property type="evidence" value="ECO:0007669"/>
    <property type="project" value="UniProtKB-KW"/>
</dbReference>
<dbReference type="NCBIfam" id="NF003303">
    <property type="entry name" value="PRK04306.1"/>
    <property type="match status" value="1"/>
</dbReference>
<dbReference type="GO" id="GO:0006412">
    <property type="term" value="P:translation"/>
    <property type="evidence" value="ECO:0007669"/>
    <property type="project" value="UniProtKB-UniRule"/>
</dbReference>
<name>A0A444L6M7_METS7</name>
<dbReference type="PROSITE" id="PS01171">
    <property type="entry name" value="RIBOSOMAL_L21E"/>
    <property type="match status" value="1"/>
</dbReference>
<keyword evidence="3 5" id="KW-0687">Ribonucleoprotein</keyword>
<evidence type="ECO:0000256" key="6">
    <source>
        <dbReference type="SAM" id="MobiDB-lite"/>
    </source>
</evidence>
<protein>
    <recommendedName>
        <fullName evidence="4 5">Large ribosomal subunit protein eL21</fullName>
    </recommendedName>
</protein>
<evidence type="ECO:0000256" key="3">
    <source>
        <dbReference type="ARBA" id="ARBA00023274"/>
    </source>
</evidence>
<sequence>MRHSVGYRNRTRTLLKKGPRERGLSPINRILRKYAEGEKVTIKIDPSTVKGMPHRRFHGRTGTVVEKRGRAYVIRVHMGGFEKTIIARPEHIKPIEGQ</sequence>
<proteinExistence type="inferred from homology"/>
<evidence type="ECO:0000313" key="7">
    <source>
        <dbReference type="EMBL" id="RWX73229.1"/>
    </source>
</evidence>
<keyword evidence="2 5" id="KW-0689">Ribosomal protein</keyword>
<dbReference type="HAMAP" id="MF_00369">
    <property type="entry name" value="Ribosomal_eL21"/>
    <property type="match status" value="1"/>
</dbReference>
<evidence type="ECO:0000313" key="8">
    <source>
        <dbReference type="Proteomes" id="UP000288215"/>
    </source>
</evidence>
<dbReference type="Gene3D" id="2.30.30.70">
    <property type="entry name" value="Ribosomal protein L21"/>
    <property type="match status" value="1"/>
</dbReference>
<dbReference type="Proteomes" id="UP000288215">
    <property type="component" value="Unassembled WGS sequence"/>
</dbReference>
<organism evidence="7 8">
    <name type="scientific">Methanosuratincola subterraneus</name>
    <dbReference type="NCBI Taxonomy" id="2593994"/>
    <lineage>
        <taxon>Archaea</taxon>
        <taxon>Thermoproteota</taxon>
        <taxon>Methanosuratincolia</taxon>
        <taxon>Candidatus Methanomethylicales</taxon>
        <taxon>Candidatus Methanomethylicaceae</taxon>
        <taxon>Candidatus Methanosuratincola (ex Vanwonterghem et al. 2016)</taxon>
    </lineage>
</organism>
<dbReference type="SUPFAM" id="SSF50104">
    <property type="entry name" value="Translation proteins SH3-like domain"/>
    <property type="match status" value="1"/>
</dbReference>
<dbReference type="EMBL" id="RXGA01000003">
    <property type="protein sequence ID" value="RWX73229.1"/>
    <property type="molecule type" value="Genomic_DNA"/>
</dbReference>
<reference evidence="7 8" key="1">
    <citation type="submission" date="2018-12" db="EMBL/GenBank/DDBJ databases">
        <title>The complete genome of the methanogenic archaea of the candidate phylum Verstraetearchaeota, obtained from the metagenome of underground thermal water.</title>
        <authorList>
            <person name="Kadnikov V.V."/>
            <person name="Mardanov A.V."/>
            <person name="Beletsky A.V."/>
            <person name="Karnachuk O.V."/>
            <person name="Ravin N.V."/>
        </authorList>
    </citation>
    <scope>NUCLEOTIDE SEQUENCE [LARGE SCALE GENOMIC DNA]</scope>
    <source>
        <strain evidence="7">Ch88</strain>
    </source>
</reference>
<feature type="region of interest" description="Disordered" evidence="6">
    <location>
        <begin position="1"/>
        <end position="21"/>
    </location>
</feature>
<dbReference type="InterPro" id="IPR036948">
    <property type="entry name" value="Ribosomal_eL21_sf"/>
</dbReference>
<evidence type="ECO:0000256" key="1">
    <source>
        <dbReference type="ARBA" id="ARBA00008427"/>
    </source>
</evidence>
<dbReference type="InterPro" id="IPR008991">
    <property type="entry name" value="Translation_prot_SH3-like_sf"/>
</dbReference>
<gene>
    <name evidence="5" type="primary">rpl21e</name>
    <name evidence="7" type="ORF">Metus_1203</name>
</gene>
<dbReference type="InterPro" id="IPR001147">
    <property type="entry name" value="Ribosomal_eL21"/>
</dbReference>
<dbReference type="GO" id="GO:0003735">
    <property type="term" value="F:structural constituent of ribosome"/>
    <property type="evidence" value="ECO:0007669"/>
    <property type="project" value="InterPro"/>
</dbReference>
<dbReference type="Pfam" id="PF01157">
    <property type="entry name" value="Ribosomal_L21e"/>
    <property type="match status" value="1"/>
</dbReference>
<feature type="compositionally biased region" description="Basic residues" evidence="6">
    <location>
        <begin position="1"/>
        <end position="17"/>
    </location>
</feature>
<evidence type="ECO:0000256" key="4">
    <source>
        <dbReference type="ARBA" id="ARBA00035219"/>
    </source>
</evidence>
<accession>A0A444L6M7</accession>
<dbReference type="AlphaFoldDB" id="A0A444L6M7"/>
<evidence type="ECO:0000256" key="5">
    <source>
        <dbReference type="HAMAP-Rule" id="MF_00369"/>
    </source>
</evidence>
<evidence type="ECO:0000256" key="2">
    <source>
        <dbReference type="ARBA" id="ARBA00022980"/>
    </source>
</evidence>
<dbReference type="PANTHER" id="PTHR20981">
    <property type="entry name" value="60S RIBOSOMAL PROTEIN L21"/>
    <property type="match status" value="1"/>
</dbReference>
<comment type="similarity">
    <text evidence="1 5">Belongs to the eukaryotic ribosomal protein eL21 family.</text>
</comment>